<organism evidence="3 4">
    <name type="scientific">Desulfocucumis palustris</name>
    <dbReference type="NCBI Taxonomy" id="1898651"/>
    <lineage>
        <taxon>Bacteria</taxon>
        <taxon>Bacillati</taxon>
        <taxon>Bacillota</taxon>
        <taxon>Clostridia</taxon>
        <taxon>Eubacteriales</taxon>
        <taxon>Desulfocucumaceae</taxon>
        <taxon>Desulfocucumis</taxon>
    </lineage>
</organism>
<comment type="caution">
    <text evidence="3">The sequence shown here is derived from an EMBL/GenBank/DDBJ whole genome shotgun (WGS) entry which is preliminary data.</text>
</comment>
<dbReference type="InterPro" id="IPR001638">
    <property type="entry name" value="Solute-binding_3/MltF_N"/>
</dbReference>
<protein>
    <submittedName>
        <fullName evidence="3">Glutamine ABC transporter</fullName>
    </submittedName>
</protein>
<dbReference type="SUPFAM" id="SSF53850">
    <property type="entry name" value="Periplasmic binding protein-like II"/>
    <property type="match status" value="1"/>
</dbReference>
<dbReference type="PANTHER" id="PTHR35936:SF19">
    <property type="entry name" value="AMINO-ACID-BINDING PROTEIN YXEM-RELATED"/>
    <property type="match status" value="1"/>
</dbReference>
<gene>
    <name evidence="3" type="ORF">DCCM_2659</name>
</gene>
<dbReference type="AlphaFoldDB" id="A0A2L2XB85"/>
<name>A0A2L2XB85_9FIRM</name>
<proteinExistence type="predicted"/>
<sequence length="79" mass="9201">MYHLINMSDAVVDDYPVFSYYIKQNPGSVKIVGELRTNDYYGIAFPKKNTELPEKVNAALMTLKENGKYAEIYKKWFVQ</sequence>
<accession>A0A2L2XB85</accession>
<dbReference type="PANTHER" id="PTHR35936">
    <property type="entry name" value="MEMBRANE-BOUND LYTIC MUREIN TRANSGLYCOSYLASE F"/>
    <property type="match status" value="1"/>
</dbReference>
<evidence type="ECO:0000259" key="2">
    <source>
        <dbReference type="Pfam" id="PF00497"/>
    </source>
</evidence>
<dbReference type="Pfam" id="PF00497">
    <property type="entry name" value="SBP_bac_3"/>
    <property type="match status" value="1"/>
</dbReference>
<dbReference type="RefSeq" id="WP_104371931.1">
    <property type="nucleotide sequence ID" value="NZ_BFAV01000104.1"/>
</dbReference>
<evidence type="ECO:0000313" key="3">
    <source>
        <dbReference type="EMBL" id="GBF33557.1"/>
    </source>
</evidence>
<dbReference type="OrthoDB" id="9774451at2"/>
<evidence type="ECO:0000256" key="1">
    <source>
        <dbReference type="ARBA" id="ARBA00022729"/>
    </source>
</evidence>
<dbReference type="Gene3D" id="3.40.190.10">
    <property type="entry name" value="Periplasmic binding protein-like II"/>
    <property type="match status" value="2"/>
</dbReference>
<evidence type="ECO:0000313" key="4">
    <source>
        <dbReference type="Proteomes" id="UP000239549"/>
    </source>
</evidence>
<keyword evidence="1" id="KW-0732">Signal</keyword>
<keyword evidence="4" id="KW-1185">Reference proteome</keyword>
<dbReference type="EMBL" id="BFAV01000104">
    <property type="protein sequence ID" value="GBF33557.1"/>
    <property type="molecule type" value="Genomic_DNA"/>
</dbReference>
<reference evidence="4" key="1">
    <citation type="submission" date="2018-02" db="EMBL/GenBank/DDBJ databases">
        <title>Genome sequence of Desulfocucumis palustris strain NAW-5.</title>
        <authorList>
            <person name="Watanabe M."/>
            <person name="Kojima H."/>
            <person name="Fukui M."/>
        </authorList>
    </citation>
    <scope>NUCLEOTIDE SEQUENCE [LARGE SCALE GENOMIC DNA]</scope>
    <source>
        <strain evidence="4">NAW-5</strain>
    </source>
</reference>
<dbReference type="Proteomes" id="UP000239549">
    <property type="component" value="Unassembled WGS sequence"/>
</dbReference>
<feature type="domain" description="Solute-binding protein family 3/N-terminal" evidence="2">
    <location>
        <begin position="29"/>
        <end position="78"/>
    </location>
</feature>